<protein>
    <recommendedName>
        <fullName evidence="3">CHAT domain-containing protein</fullName>
    </recommendedName>
</protein>
<evidence type="ECO:0000313" key="2">
    <source>
        <dbReference type="Proteomes" id="UP000282323"/>
    </source>
</evidence>
<evidence type="ECO:0008006" key="3">
    <source>
        <dbReference type="Google" id="ProtNLM"/>
    </source>
</evidence>
<accession>A0A3N6M7E7</accession>
<dbReference type="Proteomes" id="UP000282323">
    <property type="component" value="Unassembled WGS sequence"/>
</dbReference>
<sequence>MTIEFEETTDPTGLEVHDSLEQRHLQIQTNGTVSRDSIDPDEFCFTVDETCTLETDEIVFDQLYAATLHDETGTAEANFEAGDTVQLDDDVQFIGLSGPIKLYVRIDVPGTIDINLRSLQISLVRETGVEVGARSLHDRPVGTITTPSDLDSLARAISAVPSALKTTSPERTWPTLRGHPPLIELGDRFEVPSEIDPPEGEVELVVPPEEIAIYQAAPLAFFLGATVRLGENSRLATPRFERSLLEEGNVGDGIAKLLKRFFFLDCLTRTEGIFQYDIIERATLEGKLPFDFADTYDEPLPVRLERYLEVPYEVIEPHVPRWPLTAYVPDEPESVELIPFVVNELGIVREARGQTPKAVPQPEPTTAQMVRSATEYRSAPPHDRETAFVAPDIVDESVEHAWFGDAIPHNASKATIEAYRNQIDRDARSESIEILLICNDARMIAEHDLLDETYGNREELPFEIRSEFGVDTDQFASLLTDGGYDFLHYIGHATEDGIRCPDDDLDVRDLESIDLGVFFLNACRSYEQGLALTRRGAFGGVSTYSDVINEDAVEAGEALARLLNRGFSLRGALEIAQQNTALGEQYLIVGDGSADIAQSNAGPPGIIDLDRRSDDEFGFAIRSYSTKEYKLGTATASDLESVADTHLSPKYTPHAAVGAQSIQEYLTWTELPVLLDGRLRWNDGIGSPQLD</sequence>
<gene>
    <name evidence="1" type="ORF">EA473_17580</name>
</gene>
<reference evidence="1 2" key="1">
    <citation type="submission" date="2018-10" db="EMBL/GenBank/DDBJ databases">
        <title>Natrarchaeobius chitinivorans gen. nov., sp. nov., and Natrarchaeobius haloalkaliphilus sp. nov., alkaliphilic, chitin-utilizing haloarchaea from hypersaline alkaline lakes.</title>
        <authorList>
            <person name="Sorokin D.Y."/>
            <person name="Elcheninov A.G."/>
            <person name="Kostrikina N.A."/>
            <person name="Bale N.J."/>
            <person name="Sinninghe Damste J.S."/>
            <person name="Khijniak T.V."/>
            <person name="Kublanov I.V."/>
            <person name="Toshchakov S.V."/>
        </authorList>
    </citation>
    <scope>NUCLEOTIDE SEQUENCE [LARGE SCALE GENOMIC DNA]</scope>
    <source>
        <strain evidence="1 2">AArcht4T</strain>
    </source>
</reference>
<keyword evidence="2" id="KW-1185">Reference proteome</keyword>
<comment type="caution">
    <text evidence="1">The sequence shown here is derived from an EMBL/GenBank/DDBJ whole genome shotgun (WGS) entry which is preliminary data.</text>
</comment>
<dbReference type="AlphaFoldDB" id="A0A3N6M7E7"/>
<dbReference type="OrthoDB" id="269729at2157"/>
<proteinExistence type="predicted"/>
<dbReference type="RefSeq" id="WP_124196891.1">
    <property type="nucleotide sequence ID" value="NZ_REGA01000018.1"/>
</dbReference>
<name>A0A3N6M7E7_NATCH</name>
<evidence type="ECO:0000313" key="1">
    <source>
        <dbReference type="EMBL" id="RQG92070.1"/>
    </source>
</evidence>
<dbReference type="EMBL" id="REGA01000018">
    <property type="protein sequence ID" value="RQG92070.1"/>
    <property type="molecule type" value="Genomic_DNA"/>
</dbReference>
<organism evidence="1 2">
    <name type="scientific">Natrarchaeobius chitinivorans</name>
    <dbReference type="NCBI Taxonomy" id="1679083"/>
    <lineage>
        <taxon>Archaea</taxon>
        <taxon>Methanobacteriati</taxon>
        <taxon>Methanobacteriota</taxon>
        <taxon>Stenosarchaea group</taxon>
        <taxon>Halobacteria</taxon>
        <taxon>Halobacteriales</taxon>
        <taxon>Natrialbaceae</taxon>
        <taxon>Natrarchaeobius</taxon>
    </lineage>
</organism>